<dbReference type="EMBL" id="JADQTO010000029">
    <property type="protein sequence ID" value="MBG0567749.1"/>
    <property type="molecule type" value="Genomic_DNA"/>
</dbReference>
<evidence type="ECO:0000313" key="1">
    <source>
        <dbReference type="EMBL" id="MBG0567749.1"/>
    </source>
</evidence>
<dbReference type="AlphaFoldDB" id="A0A931G703"/>
<sequence length="168" mass="18991">MTLMEELSADGPRPGHEKAMDLYGRLTGTWDVTNRYRGPGGDWVTGTVVWTFGWVLAGHAVQDVMWFTEFGPGGYPVRTTGSTMRLYDPESDRWHVVWFSPAGRTVTLVGHAGEDGDIVQEGLRLDGTAVRWLFTEVSESRFRWLGYFSTDEGGSWELEQEMLAQRRP</sequence>
<accession>A0A931G703</accession>
<gene>
    <name evidence="1" type="ORF">I4J89_40525</name>
</gene>
<proteinExistence type="predicted"/>
<evidence type="ECO:0000313" key="2">
    <source>
        <dbReference type="Proteomes" id="UP000598146"/>
    </source>
</evidence>
<dbReference type="RefSeq" id="WP_196419517.1">
    <property type="nucleotide sequence ID" value="NZ_JADQTO010000029.1"/>
</dbReference>
<keyword evidence="2" id="KW-1185">Reference proteome</keyword>
<protein>
    <recommendedName>
        <fullName evidence="3">DUF1579 domain-containing protein</fullName>
    </recommendedName>
</protein>
<reference evidence="1" key="1">
    <citation type="submission" date="2020-11" db="EMBL/GenBank/DDBJ databases">
        <title>Isolation and identification of active actinomycetes.</title>
        <authorList>
            <person name="Sun X."/>
        </authorList>
    </citation>
    <scope>NUCLEOTIDE SEQUENCE</scope>
    <source>
        <strain evidence="1">NEAU-A11</strain>
    </source>
</reference>
<comment type="caution">
    <text evidence="1">The sequence shown here is derived from an EMBL/GenBank/DDBJ whole genome shotgun (WGS) entry which is preliminary data.</text>
</comment>
<dbReference type="Proteomes" id="UP000598146">
    <property type="component" value="Unassembled WGS sequence"/>
</dbReference>
<organism evidence="1 2">
    <name type="scientific">Actinoplanes aureus</name>
    <dbReference type="NCBI Taxonomy" id="2792083"/>
    <lineage>
        <taxon>Bacteria</taxon>
        <taxon>Bacillati</taxon>
        <taxon>Actinomycetota</taxon>
        <taxon>Actinomycetes</taxon>
        <taxon>Micromonosporales</taxon>
        <taxon>Micromonosporaceae</taxon>
        <taxon>Actinoplanes</taxon>
    </lineage>
</organism>
<evidence type="ECO:0008006" key="3">
    <source>
        <dbReference type="Google" id="ProtNLM"/>
    </source>
</evidence>
<name>A0A931G703_9ACTN</name>